<name>A0A4C1ZFM9_EUMVA</name>
<comment type="caution">
    <text evidence="2">The sequence shown here is derived from an EMBL/GenBank/DDBJ whole genome shotgun (WGS) entry which is preliminary data.</text>
</comment>
<sequence>MSIQMSMHSGRSENQYTGASSARITLPNSSDVHLLRVAMQGKIYKGQTSMGPSESRRSPPPMDIRRSRRVTCALPWFFSSFGHTSTTFGMHLARRSKGLEWAQLLYYAGMVKLQMENRSELDA</sequence>
<accession>A0A4C1ZFM9</accession>
<feature type="region of interest" description="Disordered" evidence="1">
    <location>
        <begin position="45"/>
        <end position="65"/>
    </location>
</feature>
<feature type="region of interest" description="Disordered" evidence="1">
    <location>
        <begin position="1"/>
        <end position="20"/>
    </location>
</feature>
<evidence type="ECO:0000256" key="1">
    <source>
        <dbReference type="SAM" id="MobiDB-lite"/>
    </source>
</evidence>
<organism evidence="2 3">
    <name type="scientific">Eumeta variegata</name>
    <name type="common">Bagworm moth</name>
    <name type="synonym">Eumeta japonica</name>
    <dbReference type="NCBI Taxonomy" id="151549"/>
    <lineage>
        <taxon>Eukaryota</taxon>
        <taxon>Metazoa</taxon>
        <taxon>Ecdysozoa</taxon>
        <taxon>Arthropoda</taxon>
        <taxon>Hexapoda</taxon>
        <taxon>Insecta</taxon>
        <taxon>Pterygota</taxon>
        <taxon>Neoptera</taxon>
        <taxon>Endopterygota</taxon>
        <taxon>Lepidoptera</taxon>
        <taxon>Glossata</taxon>
        <taxon>Ditrysia</taxon>
        <taxon>Tineoidea</taxon>
        <taxon>Psychidae</taxon>
        <taxon>Oiketicinae</taxon>
        <taxon>Eumeta</taxon>
    </lineage>
</organism>
<gene>
    <name evidence="2" type="ORF">EVAR_58762_1</name>
</gene>
<protein>
    <submittedName>
        <fullName evidence="2">Uncharacterized protein</fullName>
    </submittedName>
</protein>
<evidence type="ECO:0000313" key="3">
    <source>
        <dbReference type="Proteomes" id="UP000299102"/>
    </source>
</evidence>
<dbReference type="Proteomes" id="UP000299102">
    <property type="component" value="Unassembled WGS sequence"/>
</dbReference>
<reference evidence="2 3" key="1">
    <citation type="journal article" date="2019" name="Commun. Biol.">
        <title>The bagworm genome reveals a unique fibroin gene that provides high tensile strength.</title>
        <authorList>
            <person name="Kono N."/>
            <person name="Nakamura H."/>
            <person name="Ohtoshi R."/>
            <person name="Tomita M."/>
            <person name="Numata K."/>
            <person name="Arakawa K."/>
        </authorList>
    </citation>
    <scope>NUCLEOTIDE SEQUENCE [LARGE SCALE GENOMIC DNA]</scope>
</reference>
<proteinExistence type="predicted"/>
<dbReference type="AlphaFoldDB" id="A0A4C1ZFM9"/>
<evidence type="ECO:0000313" key="2">
    <source>
        <dbReference type="EMBL" id="GBP85719.1"/>
    </source>
</evidence>
<dbReference type="EMBL" id="BGZK01001754">
    <property type="protein sequence ID" value="GBP85719.1"/>
    <property type="molecule type" value="Genomic_DNA"/>
</dbReference>
<keyword evidence="3" id="KW-1185">Reference proteome</keyword>